<proteinExistence type="predicted"/>
<dbReference type="EMBL" id="JAAIKB010000001">
    <property type="protein sequence ID" value="NGM18690.1"/>
    <property type="molecule type" value="Genomic_DNA"/>
</dbReference>
<feature type="transmembrane region" description="Helical" evidence="1">
    <location>
        <begin position="103"/>
        <end position="121"/>
    </location>
</feature>
<reference evidence="2 3" key="1">
    <citation type="submission" date="2020-03" db="EMBL/GenBank/DDBJ databases">
        <title>Roseomonas stagni sp. nov., isolated from pond water in Japan.</title>
        <authorList>
            <person name="Furuhata K."/>
            <person name="Miyamoto H."/>
            <person name="Goto K."/>
        </authorList>
    </citation>
    <scope>NUCLEOTIDE SEQUENCE [LARGE SCALE GENOMIC DNA]</scope>
    <source>
        <strain evidence="2 3">PeD5</strain>
    </source>
</reference>
<keyword evidence="1" id="KW-0472">Membrane</keyword>
<sequence length="163" mass="17035">MAGSLRIYRASPARPAALGLPAEPGAGVAAPTASVDDYVQKVVKLIPSEVVGAYLVGAAMVADGPTKEAEKAWWAAICLVAVIVLRIYLTRSGADPAVPGRRFQWDAVVVSAISFAIWVHAMGDQLPGLGWLSGPRASQALILWSIFAPLVVRGDPVPPEGRA</sequence>
<dbReference type="Proteomes" id="UP000475385">
    <property type="component" value="Unassembled WGS sequence"/>
</dbReference>
<keyword evidence="1" id="KW-1133">Transmembrane helix</keyword>
<protein>
    <submittedName>
        <fullName evidence="2">Uncharacterized protein</fullName>
    </submittedName>
</protein>
<evidence type="ECO:0000256" key="1">
    <source>
        <dbReference type="SAM" id="Phobius"/>
    </source>
</evidence>
<dbReference type="AlphaFoldDB" id="A0A6M1LEI2"/>
<evidence type="ECO:0000313" key="2">
    <source>
        <dbReference type="EMBL" id="NGM18690.1"/>
    </source>
</evidence>
<keyword evidence="1" id="KW-0812">Transmembrane</keyword>
<comment type="caution">
    <text evidence="2">The sequence shown here is derived from an EMBL/GenBank/DDBJ whole genome shotgun (WGS) entry which is preliminary data.</text>
</comment>
<feature type="transmembrane region" description="Helical" evidence="1">
    <location>
        <begin position="72"/>
        <end position="91"/>
    </location>
</feature>
<gene>
    <name evidence="2" type="ORF">G3576_01605</name>
</gene>
<evidence type="ECO:0000313" key="3">
    <source>
        <dbReference type="Proteomes" id="UP000475385"/>
    </source>
</evidence>
<dbReference type="RefSeq" id="WP_164692571.1">
    <property type="nucleotide sequence ID" value="NZ_JAAIKB010000001.1"/>
</dbReference>
<accession>A0A6M1LEI2</accession>
<keyword evidence="3" id="KW-1185">Reference proteome</keyword>
<organism evidence="2 3">
    <name type="scientific">Falsiroseomonas algicola</name>
    <dbReference type="NCBI Taxonomy" id="2716930"/>
    <lineage>
        <taxon>Bacteria</taxon>
        <taxon>Pseudomonadati</taxon>
        <taxon>Pseudomonadota</taxon>
        <taxon>Alphaproteobacteria</taxon>
        <taxon>Acetobacterales</taxon>
        <taxon>Roseomonadaceae</taxon>
        <taxon>Falsiroseomonas</taxon>
    </lineage>
</organism>
<name>A0A6M1LEI2_9PROT</name>